<organism evidence="2 3">
    <name type="scientific">Phakopsora pachyrhizi</name>
    <name type="common">Asian soybean rust disease fungus</name>
    <dbReference type="NCBI Taxonomy" id="170000"/>
    <lineage>
        <taxon>Eukaryota</taxon>
        <taxon>Fungi</taxon>
        <taxon>Dikarya</taxon>
        <taxon>Basidiomycota</taxon>
        <taxon>Pucciniomycotina</taxon>
        <taxon>Pucciniomycetes</taxon>
        <taxon>Pucciniales</taxon>
        <taxon>Phakopsoraceae</taxon>
        <taxon>Phakopsora</taxon>
    </lineage>
</organism>
<protein>
    <submittedName>
        <fullName evidence="2">Expressed protein</fullName>
    </submittedName>
</protein>
<reference evidence="2" key="1">
    <citation type="submission" date="2022-06" db="EMBL/GenBank/DDBJ databases">
        <authorList>
            <consortium name="SYNGENTA / RWTH Aachen University"/>
        </authorList>
    </citation>
    <scope>NUCLEOTIDE SEQUENCE</scope>
</reference>
<dbReference type="EMBL" id="CALTRL010002844">
    <property type="protein sequence ID" value="CAH7676912.1"/>
    <property type="molecule type" value="Genomic_DNA"/>
</dbReference>
<proteinExistence type="predicted"/>
<comment type="caution">
    <text evidence="2">The sequence shown here is derived from an EMBL/GenBank/DDBJ whole genome shotgun (WGS) entry which is preliminary data.</text>
</comment>
<sequence>MSSSKPLPTILGAPVEPIKLVLLILPLKLTTLAITKVIITPVLLLPTKTVTALVAVTIPLTLVLIVIKGTKHIEKRKKSKQMIEKEKIYKIILSFLNVGTLTTEESLIDKKNSVSFNKIFLSTFISPSSDSTAPLSPPKPLTTVIPTRKGRMRFKKKRSREELSTREDEQNRHWDLHRRNNSFLNNDNDDGEGELRGLDSDLKGHEQIRVDEIFQKFNNLIQPNSKNAKAARSDSEIGEGDGLGRLRNVFELFQKVSNLLKLDSAISNDKTNLTLDEICYLKDRVKQRKAEEVERTGEPFEKDYCDSKMNKRVETNELMRVYKKCFNRVLIGYSVPEPFSVDLIQSMKCSIGFIEKIIGLGWTLEIEKDNSKNKNTATSNANGKVFKKGKDDEGRSILEFCIARYNAFVDLALVMPKDSIPIPTFDIDLAWRTDRLRGIKYVESMFKWNKRLIDHPSELGLDRATVINQFNLTSSKWIEKYRIGYSRYQVPYISIPRKPVWLKQVLKSRWYRMGALPLNF</sequence>
<evidence type="ECO:0000256" key="1">
    <source>
        <dbReference type="SAM" id="Phobius"/>
    </source>
</evidence>
<name>A0AAV0B2L1_PHAPC</name>
<evidence type="ECO:0000313" key="2">
    <source>
        <dbReference type="EMBL" id="CAH7676912.1"/>
    </source>
</evidence>
<evidence type="ECO:0000313" key="3">
    <source>
        <dbReference type="Proteomes" id="UP001153365"/>
    </source>
</evidence>
<keyword evidence="1" id="KW-0472">Membrane</keyword>
<accession>A0AAV0B2L1</accession>
<keyword evidence="3" id="KW-1185">Reference proteome</keyword>
<feature type="transmembrane region" description="Helical" evidence="1">
    <location>
        <begin position="20"/>
        <end position="44"/>
    </location>
</feature>
<dbReference type="AlphaFoldDB" id="A0AAV0B2L1"/>
<dbReference type="Proteomes" id="UP001153365">
    <property type="component" value="Unassembled WGS sequence"/>
</dbReference>
<gene>
    <name evidence="2" type="ORF">PPACK8108_LOCUS12021</name>
</gene>
<feature type="transmembrane region" description="Helical" evidence="1">
    <location>
        <begin position="50"/>
        <end position="67"/>
    </location>
</feature>
<keyword evidence="1" id="KW-1133">Transmembrane helix</keyword>
<keyword evidence="1" id="KW-0812">Transmembrane</keyword>